<sequence length="66" mass="7545">MSYVKCLSNIIEKLNKFHANSKYEQPPSTVNNISVDYVCHNLTLPPNIDRLCHLLRRTTGEAREAS</sequence>
<reference evidence="1 2" key="1">
    <citation type="journal article" date="2015" name="Nat. Commun.">
        <title>Lucilia cuprina genome unlocks parasitic fly biology to underpin future interventions.</title>
        <authorList>
            <person name="Anstead C.A."/>
            <person name="Korhonen P.K."/>
            <person name="Young N.D."/>
            <person name="Hall R.S."/>
            <person name="Jex A.R."/>
            <person name="Murali S.C."/>
            <person name="Hughes D.S."/>
            <person name="Lee S.F."/>
            <person name="Perry T."/>
            <person name="Stroehlein A.J."/>
            <person name="Ansell B.R."/>
            <person name="Breugelmans B."/>
            <person name="Hofmann A."/>
            <person name="Qu J."/>
            <person name="Dugan S."/>
            <person name="Lee S.L."/>
            <person name="Chao H."/>
            <person name="Dinh H."/>
            <person name="Han Y."/>
            <person name="Doddapaneni H.V."/>
            <person name="Worley K.C."/>
            <person name="Muzny D.M."/>
            <person name="Ioannidis P."/>
            <person name="Waterhouse R.M."/>
            <person name="Zdobnov E.M."/>
            <person name="James P.J."/>
            <person name="Bagnall N.H."/>
            <person name="Kotze A.C."/>
            <person name="Gibbs R.A."/>
            <person name="Richards S."/>
            <person name="Batterham P."/>
            <person name="Gasser R.B."/>
        </authorList>
    </citation>
    <scope>NUCLEOTIDE SEQUENCE [LARGE SCALE GENOMIC DNA]</scope>
    <source>
        <strain evidence="1 2">LS</strain>
        <tissue evidence="1">Full body</tissue>
    </source>
</reference>
<dbReference type="AlphaFoldDB" id="A0A0L0CD72"/>
<dbReference type="Proteomes" id="UP000037069">
    <property type="component" value="Unassembled WGS sequence"/>
</dbReference>
<name>A0A0L0CD72_LUCCU</name>
<proteinExistence type="predicted"/>
<keyword evidence="2" id="KW-1185">Reference proteome</keyword>
<protein>
    <submittedName>
        <fullName evidence="1">Uncharacterized protein</fullName>
    </submittedName>
</protein>
<accession>A0A0L0CD72</accession>
<dbReference type="EMBL" id="JRES01000565">
    <property type="protein sequence ID" value="KNC30162.1"/>
    <property type="molecule type" value="Genomic_DNA"/>
</dbReference>
<evidence type="ECO:0000313" key="2">
    <source>
        <dbReference type="Proteomes" id="UP000037069"/>
    </source>
</evidence>
<gene>
    <name evidence="1" type="ORF">FF38_02611</name>
</gene>
<evidence type="ECO:0000313" key="1">
    <source>
        <dbReference type="EMBL" id="KNC30162.1"/>
    </source>
</evidence>
<organism evidence="1 2">
    <name type="scientific">Lucilia cuprina</name>
    <name type="common">Green bottle fly</name>
    <name type="synonym">Australian sheep blowfly</name>
    <dbReference type="NCBI Taxonomy" id="7375"/>
    <lineage>
        <taxon>Eukaryota</taxon>
        <taxon>Metazoa</taxon>
        <taxon>Ecdysozoa</taxon>
        <taxon>Arthropoda</taxon>
        <taxon>Hexapoda</taxon>
        <taxon>Insecta</taxon>
        <taxon>Pterygota</taxon>
        <taxon>Neoptera</taxon>
        <taxon>Endopterygota</taxon>
        <taxon>Diptera</taxon>
        <taxon>Brachycera</taxon>
        <taxon>Muscomorpha</taxon>
        <taxon>Oestroidea</taxon>
        <taxon>Calliphoridae</taxon>
        <taxon>Luciliinae</taxon>
        <taxon>Lucilia</taxon>
    </lineage>
</organism>
<comment type="caution">
    <text evidence="1">The sequence shown here is derived from an EMBL/GenBank/DDBJ whole genome shotgun (WGS) entry which is preliminary data.</text>
</comment>